<sequence length="165" mass="17637">MLVDFHVGMQIDMDVFAEASHDRIHPAPTTPSVPQSIEETNDQADASKRMKAVLGASVQHRATFPLQVQPGTKSMLPPSWTTVTALESPRDAIRAHIFARFGVLITNPAIQVVDGFVPLASNGQLPPPLRAHQASVQVGPNTFTAVGLSADAALCELAVQAVTRR</sequence>
<dbReference type="Proteomes" id="UP000193411">
    <property type="component" value="Unassembled WGS sequence"/>
</dbReference>
<comment type="caution">
    <text evidence="1">The sequence shown here is derived from an EMBL/GenBank/DDBJ whole genome shotgun (WGS) entry which is preliminary data.</text>
</comment>
<evidence type="ECO:0000313" key="1">
    <source>
        <dbReference type="EMBL" id="ORZ29305.1"/>
    </source>
</evidence>
<organism evidence="1 2">
    <name type="scientific">Catenaria anguillulae PL171</name>
    <dbReference type="NCBI Taxonomy" id="765915"/>
    <lineage>
        <taxon>Eukaryota</taxon>
        <taxon>Fungi</taxon>
        <taxon>Fungi incertae sedis</taxon>
        <taxon>Blastocladiomycota</taxon>
        <taxon>Blastocladiomycetes</taxon>
        <taxon>Blastocladiales</taxon>
        <taxon>Catenariaceae</taxon>
        <taxon>Catenaria</taxon>
    </lineage>
</organism>
<gene>
    <name evidence="1" type="ORF">BCR44DRAFT_1519801</name>
</gene>
<protein>
    <submittedName>
        <fullName evidence="1">Uncharacterized protein</fullName>
    </submittedName>
</protein>
<proteinExistence type="predicted"/>
<dbReference type="EMBL" id="MCFL01000241">
    <property type="protein sequence ID" value="ORZ29305.1"/>
    <property type="molecule type" value="Genomic_DNA"/>
</dbReference>
<keyword evidence="2" id="KW-1185">Reference proteome</keyword>
<reference evidence="1 2" key="1">
    <citation type="submission" date="2016-07" db="EMBL/GenBank/DDBJ databases">
        <title>Pervasive Adenine N6-methylation of Active Genes in Fungi.</title>
        <authorList>
            <consortium name="DOE Joint Genome Institute"/>
            <person name="Mondo S.J."/>
            <person name="Dannebaum R.O."/>
            <person name="Kuo R.C."/>
            <person name="Labutti K."/>
            <person name="Haridas S."/>
            <person name="Kuo A."/>
            <person name="Salamov A."/>
            <person name="Ahrendt S.R."/>
            <person name="Lipzen A."/>
            <person name="Sullivan W."/>
            <person name="Andreopoulos W.B."/>
            <person name="Clum A."/>
            <person name="Lindquist E."/>
            <person name="Daum C."/>
            <person name="Ramamoorthy G.K."/>
            <person name="Gryganskyi A."/>
            <person name="Culley D."/>
            <person name="Magnuson J.K."/>
            <person name="James T.Y."/>
            <person name="O'Malley M.A."/>
            <person name="Stajich J.E."/>
            <person name="Spatafora J.W."/>
            <person name="Visel A."/>
            <person name="Grigoriev I.V."/>
        </authorList>
    </citation>
    <scope>NUCLEOTIDE SEQUENCE [LARGE SCALE GENOMIC DNA]</scope>
    <source>
        <strain evidence="1 2">PL171</strain>
    </source>
</reference>
<dbReference type="AlphaFoldDB" id="A0A1Y2H466"/>
<evidence type="ECO:0000313" key="2">
    <source>
        <dbReference type="Proteomes" id="UP000193411"/>
    </source>
</evidence>
<accession>A0A1Y2H466</accession>
<name>A0A1Y2H466_9FUNG</name>